<evidence type="ECO:0000313" key="6">
    <source>
        <dbReference type="EMBL" id="PTQ52421.1"/>
    </source>
</evidence>
<gene>
    <name evidence="6" type="ORF">BLITH_0600</name>
</gene>
<feature type="domain" description="Rieske" evidence="5">
    <location>
        <begin position="45"/>
        <end position="103"/>
    </location>
</feature>
<protein>
    <recommendedName>
        <fullName evidence="5">Rieske domain-containing protein</fullName>
    </recommendedName>
</protein>
<dbReference type="GO" id="GO:0016705">
    <property type="term" value="F:oxidoreductase activity, acting on paired donors, with incorporation or reduction of molecular oxygen"/>
    <property type="evidence" value="ECO:0007669"/>
    <property type="project" value="UniProtKB-ARBA"/>
</dbReference>
<dbReference type="InterPro" id="IPR017941">
    <property type="entry name" value="Rieske_2Fe-2S"/>
</dbReference>
<dbReference type="Proteomes" id="UP000244016">
    <property type="component" value="Unassembled WGS sequence"/>
</dbReference>
<evidence type="ECO:0000259" key="5">
    <source>
        <dbReference type="PROSITE" id="PS51296"/>
    </source>
</evidence>
<reference evidence="6 7" key="1">
    <citation type="submission" date="2017-08" db="EMBL/GenBank/DDBJ databases">
        <title>Burning lignite coal seam in the remote Altai Mountains harbors a hydrogen-driven thermophilic microbial community.</title>
        <authorList>
            <person name="Kadnikov V.V."/>
            <person name="Mardanov A.V."/>
            <person name="Ivasenko D."/>
            <person name="Beletsky A.V."/>
            <person name="Karnachuk O.V."/>
            <person name="Ravin N.V."/>
        </authorList>
    </citation>
    <scope>NUCLEOTIDE SEQUENCE [LARGE SCALE GENOMIC DNA]</scope>
    <source>
        <strain evidence="6">AL31</strain>
    </source>
</reference>
<dbReference type="EMBL" id="PEBW01000002">
    <property type="protein sequence ID" value="PTQ52421.1"/>
    <property type="molecule type" value="Genomic_DNA"/>
</dbReference>
<evidence type="ECO:0000256" key="3">
    <source>
        <dbReference type="ARBA" id="ARBA00023004"/>
    </source>
</evidence>
<keyword evidence="4" id="KW-0411">Iron-sulfur</keyword>
<name>A0A2T5G8A6_9BACL</name>
<evidence type="ECO:0000256" key="1">
    <source>
        <dbReference type="ARBA" id="ARBA00022714"/>
    </source>
</evidence>
<evidence type="ECO:0000313" key="7">
    <source>
        <dbReference type="Proteomes" id="UP000244016"/>
    </source>
</evidence>
<evidence type="ECO:0000256" key="2">
    <source>
        <dbReference type="ARBA" id="ARBA00022723"/>
    </source>
</evidence>
<dbReference type="SUPFAM" id="SSF50022">
    <property type="entry name" value="ISP domain"/>
    <property type="match status" value="1"/>
</dbReference>
<dbReference type="InterPro" id="IPR036922">
    <property type="entry name" value="Rieske_2Fe-2S_sf"/>
</dbReference>
<keyword evidence="3" id="KW-0408">Iron</keyword>
<keyword evidence="1" id="KW-0001">2Fe-2S</keyword>
<dbReference type="PROSITE" id="PS51296">
    <property type="entry name" value="RIESKE"/>
    <property type="match status" value="1"/>
</dbReference>
<dbReference type="GO" id="GO:0046872">
    <property type="term" value="F:metal ion binding"/>
    <property type="evidence" value="ECO:0007669"/>
    <property type="project" value="UniProtKB-KW"/>
</dbReference>
<sequence>MERMEFWKSLKEELFGIVREIAAPLAEEYAEHLEEVSEAMEGVLWFPVRVRDLAPGEAELVFAGNDAFFVVKDREGTERALRNRCPTCGGLLTHIPYARALRCLRCRTEYRILDDEGTLAPLWARFRRDDEGARIGVKVDEP</sequence>
<dbReference type="AlphaFoldDB" id="A0A2T5G8A6"/>
<organism evidence="6 7">
    <name type="scientific">Brockia lithotrophica</name>
    <dbReference type="NCBI Taxonomy" id="933949"/>
    <lineage>
        <taxon>Bacteria</taxon>
        <taxon>Bacillati</taxon>
        <taxon>Bacillota</taxon>
        <taxon>Bacilli</taxon>
        <taxon>Bacillales</taxon>
        <taxon>Bacillales Family X. Incertae Sedis</taxon>
        <taxon>Brockia</taxon>
    </lineage>
</organism>
<keyword evidence="2" id="KW-0479">Metal-binding</keyword>
<proteinExistence type="predicted"/>
<comment type="caution">
    <text evidence="6">The sequence shown here is derived from an EMBL/GenBank/DDBJ whole genome shotgun (WGS) entry which is preliminary data.</text>
</comment>
<dbReference type="GO" id="GO:0051537">
    <property type="term" value="F:2 iron, 2 sulfur cluster binding"/>
    <property type="evidence" value="ECO:0007669"/>
    <property type="project" value="UniProtKB-KW"/>
</dbReference>
<evidence type="ECO:0000256" key="4">
    <source>
        <dbReference type="ARBA" id="ARBA00023014"/>
    </source>
</evidence>
<dbReference type="GO" id="GO:0004497">
    <property type="term" value="F:monooxygenase activity"/>
    <property type="evidence" value="ECO:0007669"/>
    <property type="project" value="UniProtKB-ARBA"/>
</dbReference>
<accession>A0A2T5G8A6</accession>